<protein>
    <submittedName>
        <fullName evidence="2">Uncharacterized protein</fullName>
    </submittedName>
</protein>
<dbReference type="AlphaFoldDB" id="B9S810"/>
<feature type="signal peptide" evidence="1">
    <location>
        <begin position="1"/>
        <end position="24"/>
    </location>
</feature>
<dbReference type="Proteomes" id="UP000008311">
    <property type="component" value="Unassembled WGS sequence"/>
</dbReference>
<reference evidence="3" key="1">
    <citation type="journal article" date="2010" name="Nat. Biotechnol.">
        <title>Draft genome sequence of the oilseed species Ricinus communis.</title>
        <authorList>
            <person name="Chan A.P."/>
            <person name="Crabtree J."/>
            <person name="Zhao Q."/>
            <person name="Lorenzi H."/>
            <person name="Orvis J."/>
            <person name="Puiu D."/>
            <person name="Melake-Berhan A."/>
            <person name="Jones K.M."/>
            <person name="Redman J."/>
            <person name="Chen G."/>
            <person name="Cahoon E.B."/>
            <person name="Gedil M."/>
            <person name="Stanke M."/>
            <person name="Haas B.J."/>
            <person name="Wortman J.R."/>
            <person name="Fraser-Liggett C.M."/>
            <person name="Ravel J."/>
            <person name="Rabinowicz P.D."/>
        </authorList>
    </citation>
    <scope>NUCLEOTIDE SEQUENCE [LARGE SCALE GENOMIC DNA]</scope>
    <source>
        <strain evidence="3">cv. Hale</strain>
    </source>
</reference>
<evidence type="ECO:0000256" key="1">
    <source>
        <dbReference type="SAM" id="SignalP"/>
    </source>
</evidence>
<keyword evidence="3" id="KW-1185">Reference proteome</keyword>
<organism evidence="2 3">
    <name type="scientific">Ricinus communis</name>
    <name type="common">Castor bean</name>
    <dbReference type="NCBI Taxonomy" id="3988"/>
    <lineage>
        <taxon>Eukaryota</taxon>
        <taxon>Viridiplantae</taxon>
        <taxon>Streptophyta</taxon>
        <taxon>Embryophyta</taxon>
        <taxon>Tracheophyta</taxon>
        <taxon>Spermatophyta</taxon>
        <taxon>Magnoliopsida</taxon>
        <taxon>eudicotyledons</taxon>
        <taxon>Gunneridae</taxon>
        <taxon>Pentapetalae</taxon>
        <taxon>rosids</taxon>
        <taxon>fabids</taxon>
        <taxon>Malpighiales</taxon>
        <taxon>Euphorbiaceae</taxon>
        <taxon>Acalyphoideae</taxon>
        <taxon>Acalypheae</taxon>
        <taxon>Ricinus</taxon>
    </lineage>
</organism>
<proteinExistence type="predicted"/>
<feature type="chain" id="PRO_5002891237" evidence="1">
    <location>
        <begin position="25"/>
        <end position="126"/>
    </location>
</feature>
<sequence>MRNNAVRLSIMFLRIVLMVVLRKARDMLGFAYGSENIGYGSIGGAPATNFPRDFNVNNNATEVGSYTRRPCSSIGRSGRRSYGLDLGKLGRINEDRVCSFREDRVYENLYRRRIIVYRKGKNYLVR</sequence>
<name>B9S810_RICCO</name>
<evidence type="ECO:0000313" key="3">
    <source>
        <dbReference type="Proteomes" id="UP000008311"/>
    </source>
</evidence>
<gene>
    <name evidence="2" type="ORF">RCOM_1383440</name>
</gene>
<accession>B9S810</accession>
<evidence type="ECO:0000313" key="2">
    <source>
        <dbReference type="EMBL" id="EEF40326.1"/>
    </source>
</evidence>
<keyword evidence="1" id="KW-0732">Signal</keyword>
<dbReference type="InParanoid" id="B9S810"/>
<dbReference type="EMBL" id="EQ973887">
    <property type="protein sequence ID" value="EEF40326.1"/>
    <property type="molecule type" value="Genomic_DNA"/>
</dbReference>